<keyword evidence="3 4" id="KW-0472">Membrane</keyword>
<dbReference type="InterPro" id="IPR036138">
    <property type="entry name" value="PBP_dimer_sf"/>
</dbReference>
<dbReference type="SMART" id="SM00740">
    <property type="entry name" value="PASTA"/>
    <property type="match status" value="2"/>
</dbReference>
<evidence type="ECO:0000313" key="7">
    <source>
        <dbReference type="Proteomes" id="UP001597285"/>
    </source>
</evidence>
<dbReference type="SUPFAM" id="SSF54184">
    <property type="entry name" value="Penicillin-binding protein 2x (pbp-2x), c-terminal domain"/>
    <property type="match status" value="2"/>
</dbReference>
<dbReference type="Gene3D" id="2.20.70.70">
    <property type="match status" value="1"/>
</dbReference>
<dbReference type="Gene3D" id="3.90.1310.10">
    <property type="entry name" value="Penicillin-binding protein 2a (Domain 2)"/>
    <property type="match status" value="1"/>
</dbReference>
<dbReference type="Pfam" id="PF03793">
    <property type="entry name" value="PASTA"/>
    <property type="match status" value="2"/>
</dbReference>
<feature type="domain" description="PASTA" evidence="5">
    <location>
        <begin position="663"/>
        <end position="722"/>
    </location>
</feature>
<evidence type="ECO:0000256" key="4">
    <source>
        <dbReference type="SAM" id="Phobius"/>
    </source>
</evidence>
<dbReference type="PANTHER" id="PTHR30627:SF26">
    <property type="entry name" value="PENICILLIN-BINDING PROTEIN 2B"/>
    <property type="match status" value="1"/>
</dbReference>
<organism evidence="6 7">
    <name type="scientific">Carnobacterium antarcticum</name>
    <dbReference type="NCBI Taxonomy" id="2126436"/>
    <lineage>
        <taxon>Bacteria</taxon>
        <taxon>Bacillati</taxon>
        <taxon>Bacillota</taxon>
        <taxon>Bacilli</taxon>
        <taxon>Lactobacillales</taxon>
        <taxon>Carnobacteriaceae</taxon>
        <taxon>Carnobacterium</taxon>
    </lineage>
</organism>
<keyword evidence="7" id="KW-1185">Reference proteome</keyword>
<dbReference type="RefSeq" id="WP_058918188.1">
    <property type="nucleotide sequence ID" value="NZ_JBHSQC010000025.1"/>
</dbReference>
<gene>
    <name evidence="6" type="ORF">ACFSBK_07200</name>
</gene>
<evidence type="ECO:0000256" key="2">
    <source>
        <dbReference type="ARBA" id="ARBA00007171"/>
    </source>
</evidence>
<comment type="subcellular location">
    <subcellularLocation>
        <location evidence="1">Cell membrane</location>
        <topology evidence="1">Single-pass membrane protein</topology>
    </subcellularLocation>
</comment>
<dbReference type="InterPro" id="IPR050515">
    <property type="entry name" value="Beta-lactam/transpept"/>
</dbReference>
<sequence length="725" mass="79294">MTNRNPLKNRKKIAILLFFGTLLLFLVFVGRFTYIMVKGEINGENLSQNVNNLYTRSSVLEANRGTIYDIGGNSIAMDATSYSLVAILTDKWSNDPKEPQHVKDKQKTAAALSKHIAMSEADIFKTLNQKDLSQVEFGSAGKKLSYDIKSAIEEEDLPGIVFEETPTRLYPNGTFASHLVGYAELPTDKNDETKEGTLSTDLTGLMGVEQAYNDVLTGTDGSIKYQKDSFGYVLPNSTVETTDSVDGKDIYLTLDKRMQVYLESVMTEVNDKFNPVGMTATLMDPETGAIIAASQRPSFNATTKEGIGQLWQNLLVEDTFEPGSTLKVLTLAAAINEGVFDPNATYMSGAKKIEGGVVHDHNVNGWGQINYLEGLERSSNVAFVNLMEKMGEDTWKEYLDNFGMGKTTASGLPNEQSGSNPYEWPLEKANTSFGQGLTVTVFQMMQAYSAVANEGKMMKPQYISKIVDPATGKETTFEPEVVSEPISKNSADQALNYLKEVVYGENGTGQGYQIDGYEIAAKTGTAQIVNPDTKQYYSGGSNYVYSVVGMAPADDPKVVLYVTVQQPTITDSSLVGGDVVQAVFNPVMKRALEYQHLDSDSEVEDPNQVVMPKVTGVSKEEALKSLEEAQLDVTIVGNGDTIVQQLPLPEESSIKNQRAILMTNGAMTMPDMTGWSKNDVLKVSEITGIEFAFEGEGYVVEQSLTPQANMQGEEQIKITLASPQE</sequence>
<comment type="caution">
    <text evidence="6">The sequence shown here is derived from an EMBL/GenBank/DDBJ whole genome shotgun (WGS) entry which is preliminary data.</text>
</comment>
<dbReference type="Proteomes" id="UP001597285">
    <property type="component" value="Unassembled WGS sequence"/>
</dbReference>
<protein>
    <submittedName>
        <fullName evidence="6">Penicillin-binding protein</fullName>
    </submittedName>
</protein>
<feature type="transmembrane region" description="Helical" evidence="4">
    <location>
        <begin position="12"/>
        <end position="37"/>
    </location>
</feature>
<dbReference type="Pfam" id="PF03717">
    <property type="entry name" value="PBP_dimer"/>
    <property type="match status" value="1"/>
</dbReference>
<evidence type="ECO:0000256" key="3">
    <source>
        <dbReference type="ARBA" id="ARBA00023136"/>
    </source>
</evidence>
<dbReference type="Pfam" id="PF00905">
    <property type="entry name" value="Transpeptidase"/>
    <property type="match status" value="1"/>
</dbReference>
<comment type="similarity">
    <text evidence="2">Belongs to the transpeptidase family.</text>
</comment>
<keyword evidence="4" id="KW-1133">Transmembrane helix</keyword>
<dbReference type="CDD" id="cd06576">
    <property type="entry name" value="PASTA_Pbp2x-like_1"/>
    <property type="match status" value="1"/>
</dbReference>
<keyword evidence="4" id="KW-0812">Transmembrane</keyword>
<dbReference type="SUPFAM" id="SSF56519">
    <property type="entry name" value="Penicillin binding protein dimerisation domain"/>
    <property type="match status" value="1"/>
</dbReference>
<evidence type="ECO:0000313" key="6">
    <source>
        <dbReference type="EMBL" id="MFD1799637.1"/>
    </source>
</evidence>
<dbReference type="PANTHER" id="PTHR30627">
    <property type="entry name" value="PEPTIDOGLYCAN D,D-TRANSPEPTIDASE"/>
    <property type="match status" value="1"/>
</dbReference>
<dbReference type="SUPFAM" id="SSF56601">
    <property type="entry name" value="beta-lactamase/transpeptidase-like"/>
    <property type="match status" value="1"/>
</dbReference>
<dbReference type="EMBL" id="JBHUFF010000013">
    <property type="protein sequence ID" value="MFD1799637.1"/>
    <property type="molecule type" value="Genomic_DNA"/>
</dbReference>
<accession>A0ABW4NMN8</accession>
<dbReference type="Gene3D" id="3.40.710.10">
    <property type="entry name" value="DD-peptidase/beta-lactamase superfamily"/>
    <property type="match status" value="1"/>
</dbReference>
<dbReference type="InterPro" id="IPR001460">
    <property type="entry name" value="PCN-bd_Tpept"/>
</dbReference>
<evidence type="ECO:0000256" key="1">
    <source>
        <dbReference type="ARBA" id="ARBA00004162"/>
    </source>
</evidence>
<evidence type="ECO:0000259" key="5">
    <source>
        <dbReference type="PROSITE" id="PS51178"/>
    </source>
</evidence>
<dbReference type="InterPro" id="IPR012338">
    <property type="entry name" value="Beta-lactam/transpept-like"/>
</dbReference>
<dbReference type="InterPro" id="IPR005311">
    <property type="entry name" value="PBP_dimer"/>
</dbReference>
<reference evidence="7" key="1">
    <citation type="journal article" date="2019" name="Int. J. Syst. Evol. Microbiol.">
        <title>The Global Catalogue of Microorganisms (GCM) 10K type strain sequencing project: providing services to taxonomists for standard genome sequencing and annotation.</title>
        <authorList>
            <consortium name="The Broad Institute Genomics Platform"/>
            <consortium name="The Broad Institute Genome Sequencing Center for Infectious Disease"/>
            <person name="Wu L."/>
            <person name="Ma J."/>
        </authorList>
    </citation>
    <scope>NUCLEOTIDE SEQUENCE [LARGE SCALE GENOMIC DNA]</scope>
    <source>
        <strain evidence="7">KCTC 42143</strain>
    </source>
</reference>
<dbReference type="Gene3D" id="3.30.70.2110">
    <property type="match status" value="1"/>
</dbReference>
<proteinExistence type="inferred from homology"/>
<dbReference type="InterPro" id="IPR005543">
    <property type="entry name" value="PASTA_dom"/>
</dbReference>
<dbReference type="PROSITE" id="PS51178">
    <property type="entry name" value="PASTA"/>
    <property type="match status" value="1"/>
</dbReference>
<name>A0ABW4NMN8_9LACT</name>
<dbReference type="CDD" id="cd06575">
    <property type="entry name" value="PASTA_Pbp2x-like_2"/>
    <property type="match status" value="1"/>
</dbReference>